<sequence length="244" mass="27310">MTLDTDKAGVPTGLADPPARPQAQAPASRPSKSWWRRPWIAPLLVIVVTYLVYQISPYVPESKAPTPPHDGFPAYYPLLVVHMVCGTVAIVTACFQVWPWLRKKHPAVHRVSGRLYALGAVVGGIIGLILVPFAPPVGQIGVAAATSLWIIFTVTAVVYARKRRFDLHRRFMLYSFAIIMNNIWGVLIVNVLMRLPFEVGFTYMLEAARWTGWVFNLILVQMWLYHTEGRKIGVPGPRAERVDA</sequence>
<keyword evidence="2" id="KW-0472">Membrane</keyword>
<dbReference type="EMBL" id="JBHSFP010000014">
    <property type="protein sequence ID" value="MFC4533305.1"/>
    <property type="molecule type" value="Genomic_DNA"/>
</dbReference>
<name>A0ABV9CKC4_9ACTN</name>
<feature type="transmembrane region" description="Helical" evidence="2">
    <location>
        <begin position="207"/>
        <end position="225"/>
    </location>
</feature>
<feature type="transmembrane region" description="Helical" evidence="2">
    <location>
        <begin position="171"/>
        <end position="195"/>
    </location>
</feature>
<protein>
    <submittedName>
        <fullName evidence="3">DUF2306 domain-containing protein</fullName>
    </submittedName>
</protein>
<keyword evidence="4" id="KW-1185">Reference proteome</keyword>
<dbReference type="Proteomes" id="UP001596004">
    <property type="component" value="Unassembled WGS sequence"/>
</dbReference>
<feature type="region of interest" description="Disordered" evidence="1">
    <location>
        <begin position="1"/>
        <end position="29"/>
    </location>
</feature>
<feature type="transmembrane region" description="Helical" evidence="2">
    <location>
        <begin position="76"/>
        <end position="101"/>
    </location>
</feature>
<evidence type="ECO:0000313" key="4">
    <source>
        <dbReference type="Proteomes" id="UP001596004"/>
    </source>
</evidence>
<feature type="transmembrane region" description="Helical" evidence="2">
    <location>
        <begin position="140"/>
        <end position="159"/>
    </location>
</feature>
<organism evidence="3 4">
    <name type="scientific">Sphaerisporangium dianthi</name>
    <dbReference type="NCBI Taxonomy" id="1436120"/>
    <lineage>
        <taxon>Bacteria</taxon>
        <taxon>Bacillati</taxon>
        <taxon>Actinomycetota</taxon>
        <taxon>Actinomycetes</taxon>
        <taxon>Streptosporangiales</taxon>
        <taxon>Streptosporangiaceae</taxon>
        <taxon>Sphaerisporangium</taxon>
    </lineage>
</organism>
<comment type="caution">
    <text evidence="3">The sequence shown here is derived from an EMBL/GenBank/DDBJ whole genome shotgun (WGS) entry which is preliminary data.</text>
</comment>
<evidence type="ECO:0000256" key="2">
    <source>
        <dbReference type="SAM" id="Phobius"/>
    </source>
</evidence>
<dbReference type="InterPro" id="IPR018750">
    <property type="entry name" value="DUF2306_membrane"/>
</dbReference>
<dbReference type="Pfam" id="PF10067">
    <property type="entry name" value="DUF2306"/>
    <property type="match status" value="1"/>
</dbReference>
<proteinExistence type="predicted"/>
<feature type="transmembrane region" description="Helical" evidence="2">
    <location>
        <begin position="39"/>
        <end position="56"/>
    </location>
</feature>
<feature type="transmembrane region" description="Helical" evidence="2">
    <location>
        <begin position="113"/>
        <end position="134"/>
    </location>
</feature>
<keyword evidence="2" id="KW-0812">Transmembrane</keyword>
<dbReference type="RefSeq" id="WP_380842622.1">
    <property type="nucleotide sequence ID" value="NZ_JBHSFP010000014.1"/>
</dbReference>
<reference evidence="4" key="1">
    <citation type="journal article" date="2019" name="Int. J. Syst. Evol. Microbiol.">
        <title>The Global Catalogue of Microorganisms (GCM) 10K type strain sequencing project: providing services to taxonomists for standard genome sequencing and annotation.</title>
        <authorList>
            <consortium name="The Broad Institute Genomics Platform"/>
            <consortium name="The Broad Institute Genome Sequencing Center for Infectious Disease"/>
            <person name="Wu L."/>
            <person name="Ma J."/>
        </authorList>
    </citation>
    <scope>NUCLEOTIDE SEQUENCE [LARGE SCALE GENOMIC DNA]</scope>
    <source>
        <strain evidence="4">CGMCC 4.7132</strain>
    </source>
</reference>
<evidence type="ECO:0000313" key="3">
    <source>
        <dbReference type="EMBL" id="MFC4533305.1"/>
    </source>
</evidence>
<keyword evidence="2" id="KW-1133">Transmembrane helix</keyword>
<accession>A0ABV9CKC4</accession>
<gene>
    <name evidence="3" type="ORF">ACFO60_21235</name>
</gene>
<evidence type="ECO:0000256" key="1">
    <source>
        <dbReference type="SAM" id="MobiDB-lite"/>
    </source>
</evidence>